<dbReference type="RefSeq" id="WP_057028665.1">
    <property type="nucleotide sequence ID" value="NZ_LJYF01000030.1"/>
</dbReference>
<evidence type="ECO:0000256" key="6">
    <source>
        <dbReference type="ARBA" id="ARBA00023002"/>
    </source>
</evidence>
<dbReference type="Proteomes" id="UP000051380">
    <property type="component" value="Unassembled WGS sequence"/>
</dbReference>
<dbReference type="SUPFAM" id="SSF48179">
    <property type="entry name" value="6-phosphogluconate dehydrogenase C-terminal domain-like"/>
    <property type="match status" value="1"/>
</dbReference>
<organism evidence="13 14">
    <name type="scientific">Bradyrhizobium yuanmingense</name>
    <dbReference type="NCBI Taxonomy" id="108015"/>
    <lineage>
        <taxon>Bacteria</taxon>
        <taxon>Pseudomonadati</taxon>
        <taxon>Pseudomonadota</taxon>
        <taxon>Alphaproteobacteria</taxon>
        <taxon>Hyphomicrobiales</taxon>
        <taxon>Nitrobacteraceae</taxon>
        <taxon>Bradyrhizobium</taxon>
    </lineage>
</organism>
<feature type="domain" description="3-hydroxyacyl-CoA dehydrogenase C-terminal" evidence="11">
    <location>
        <begin position="197"/>
        <end position="296"/>
    </location>
</feature>
<feature type="site" description="Important for catalytic activity" evidence="10">
    <location>
        <position position="151"/>
    </location>
</feature>
<keyword evidence="4" id="KW-0963">Cytoplasm</keyword>
<dbReference type="OrthoDB" id="9771883at2"/>
<keyword evidence="7" id="KW-0520">NAD</keyword>
<feature type="domain" description="3-hydroxyacyl-CoA dehydrogenase NAD binding" evidence="12">
    <location>
        <begin position="6"/>
        <end position="193"/>
    </location>
</feature>
<dbReference type="PANTHER" id="PTHR48075">
    <property type="entry name" value="3-HYDROXYACYL-COA DEHYDROGENASE FAMILY PROTEIN"/>
    <property type="match status" value="1"/>
</dbReference>
<dbReference type="InterPro" id="IPR036291">
    <property type="entry name" value="NAD(P)-bd_dom_sf"/>
</dbReference>
<dbReference type="NCBIfam" id="NF006125">
    <property type="entry name" value="PRK08269.1"/>
    <property type="match status" value="1"/>
</dbReference>
<evidence type="ECO:0000313" key="14">
    <source>
        <dbReference type="Proteomes" id="UP000051380"/>
    </source>
</evidence>
<evidence type="ECO:0000313" key="13">
    <source>
        <dbReference type="EMBL" id="KRP93206.1"/>
    </source>
</evidence>
<dbReference type="GO" id="GO:0070403">
    <property type="term" value="F:NAD+ binding"/>
    <property type="evidence" value="ECO:0007669"/>
    <property type="project" value="InterPro"/>
</dbReference>
<evidence type="ECO:0000256" key="8">
    <source>
        <dbReference type="ARBA" id="ARBA00038962"/>
    </source>
</evidence>
<dbReference type="Pfam" id="PF02737">
    <property type="entry name" value="3HCDH_N"/>
    <property type="match status" value="1"/>
</dbReference>
<proteinExistence type="inferred from homology"/>
<evidence type="ECO:0000256" key="1">
    <source>
        <dbReference type="ARBA" id="ARBA00004496"/>
    </source>
</evidence>
<dbReference type="PIRSF" id="PIRSF000105">
    <property type="entry name" value="HCDH"/>
    <property type="match status" value="1"/>
</dbReference>
<dbReference type="InterPro" id="IPR006108">
    <property type="entry name" value="3HC_DH_C"/>
</dbReference>
<evidence type="ECO:0000256" key="4">
    <source>
        <dbReference type="ARBA" id="ARBA00022490"/>
    </source>
</evidence>
<dbReference type="GO" id="GO:0006631">
    <property type="term" value="P:fatty acid metabolic process"/>
    <property type="evidence" value="ECO:0007669"/>
    <property type="project" value="InterPro"/>
</dbReference>
<dbReference type="EC" id="1.1.1.45" evidence="8"/>
<dbReference type="InterPro" id="IPR006176">
    <property type="entry name" value="3-OHacyl-CoA_DH_NAD-bd"/>
</dbReference>
<dbReference type="InterPro" id="IPR022694">
    <property type="entry name" value="3-OHacyl-CoA_DH"/>
</dbReference>
<dbReference type="Gene3D" id="1.10.1040.10">
    <property type="entry name" value="N-(1-d-carboxylethyl)-l-norvaline Dehydrogenase, domain 2"/>
    <property type="match status" value="1"/>
</dbReference>
<dbReference type="Gene3D" id="3.40.50.720">
    <property type="entry name" value="NAD(P)-binding Rossmann-like Domain"/>
    <property type="match status" value="1"/>
</dbReference>
<evidence type="ECO:0000256" key="5">
    <source>
        <dbReference type="ARBA" id="ARBA00022553"/>
    </source>
</evidence>
<evidence type="ECO:0000259" key="12">
    <source>
        <dbReference type="Pfam" id="PF02737"/>
    </source>
</evidence>
<evidence type="ECO:0000256" key="9">
    <source>
        <dbReference type="ARBA" id="ARBA00042709"/>
    </source>
</evidence>
<evidence type="ECO:0000256" key="10">
    <source>
        <dbReference type="PIRSR" id="PIRSR000105-1"/>
    </source>
</evidence>
<evidence type="ECO:0000256" key="2">
    <source>
        <dbReference type="ARBA" id="ARBA00009463"/>
    </source>
</evidence>
<dbReference type="GO" id="GO:0005737">
    <property type="term" value="C:cytoplasm"/>
    <property type="evidence" value="ECO:0007669"/>
    <property type="project" value="UniProtKB-SubCell"/>
</dbReference>
<evidence type="ECO:0000259" key="11">
    <source>
        <dbReference type="Pfam" id="PF00725"/>
    </source>
</evidence>
<dbReference type="GO" id="GO:0050104">
    <property type="term" value="F:L-gulonate 3-dehydrogenase activity"/>
    <property type="evidence" value="ECO:0007669"/>
    <property type="project" value="UniProtKB-EC"/>
</dbReference>
<sequence length="335" mass="36110">MTSRINIACLGAGRMGRGIAVAFAYAGHRVTMIDIKARSAEDFTKLETDALGEVRKTFASLSKLGLLTDADVDPLIARVSVVPASRSGAALAEAGMIFEGVPEVVELKREVLGAASKQVGPETIIASTTSTILVDDLSGAIVNPRRFLNVHWLNPAYLIPLVEISPGKATDPAVIDEVKTLLEGIGKVPVVCAATPGFIVPRIQALAMNEAARMVEEGVASAEEIDKAIRYGFGFRYAVLGLLEFIDWGGGDILYYASRYLEGALGSDRYRAPEVISRNMHEGRIGLRTGAGFLDYSGMDVDAYRVKRLQAMVDLLRHFDLARPPVLDRGYPKTS</sequence>
<keyword evidence="5" id="KW-0597">Phosphoprotein</keyword>
<comment type="similarity">
    <text evidence="2">Belongs to the 3-hydroxyacyl-CoA dehydrogenase family.</text>
</comment>
<dbReference type="PANTHER" id="PTHR48075:SF1">
    <property type="entry name" value="LAMBDA-CRYSTALLIN HOMOLOG"/>
    <property type="match status" value="1"/>
</dbReference>
<dbReference type="SUPFAM" id="SSF51735">
    <property type="entry name" value="NAD(P)-binding Rossmann-fold domains"/>
    <property type="match status" value="1"/>
</dbReference>
<protein>
    <recommendedName>
        <fullName evidence="9">L-gulonate 3-dehydrogenase</fullName>
        <ecNumber evidence="8">1.1.1.45</ecNumber>
    </recommendedName>
    <alternativeName>
        <fullName evidence="9">L-gulonate 3-dehydrogenase</fullName>
    </alternativeName>
</protein>
<accession>A0A0R3C6A0</accession>
<dbReference type="InterPro" id="IPR013328">
    <property type="entry name" value="6PGD_dom2"/>
</dbReference>
<gene>
    <name evidence="13" type="ORF">AOQ72_26610</name>
</gene>
<comment type="subunit">
    <text evidence="3">Homodimer.</text>
</comment>
<dbReference type="Pfam" id="PF00725">
    <property type="entry name" value="3HCDH"/>
    <property type="match status" value="1"/>
</dbReference>
<evidence type="ECO:0000256" key="3">
    <source>
        <dbReference type="ARBA" id="ARBA00011738"/>
    </source>
</evidence>
<dbReference type="AlphaFoldDB" id="A0A0R3C6A0"/>
<evidence type="ECO:0000256" key="7">
    <source>
        <dbReference type="ARBA" id="ARBA00023027"/>
    </source>
</evidence>
<reference evidence="13 14" key="1">
    <citation type="submission" date="2015-09" db="EMBL/GenBank/DDBJ databases">
        <title>Draft Genome Sequence of the Strain BR 3267 (Bradyrhizobium yuanmingense) recommended as inoculant for cowpea in Brazil.</title>
        <authorList>
            <person name="Simoes-Araujo J.L."/>
            <person name="Zilli J.E."/>
        </authorList>
    </citation>
    <scope>NUCLEOTIDE SEQUENCE [LARGE SCALE GENOMIC DNA]</scope>
    <source>
        <strain evidence="13 14">BR3267</strain>
    </source>
</reference>
<comment type="caution">
    <text evidence="13">The sequence shown here is derived from an EMBL/GenBank/DDBJ whole genome shotgun (WGS) entry which is preliminary data.</text>
</comment>
<dbReference type="EMBL" id="LJYF01000030">
    <property type="protein sequence ID" value="KRP93206.1"/>
    <property type="molecule type" value="Genomic_DNA"/>
</dbReference>
<name>A0A0R3C6A0_9BRAD</name>
<comment type="subcellular location">
    <subcellularLocation>
        <location evidence="1">Cytoplasm</location>
    </subcellularLocation>
</comment>
<dbReference type="STRING" id="108015.GA0061099_101049"/>
<keyword evidence="6 13" id="KW-0560">Oxidoreductase</keyword>
<dbReference type="InterPro" id="IPR008927">
    <property type="entry name" value="6-PGluconate_DH-like_C_sf"/>
</dbReference>